<keyword evidence="2" id="KW-1133">Transmembrane helix</keyword>
<keyword evidence="2" id="KW-0472">Membrane</keyword>
<dbReference type="RefSeq" id="WP_345000380.1">
    <property type="nucleotide sequence ID" value="NZ_BAABFR010000109.1"/>
</dbReference>
<reference evidence="5" key="1">
    <citation type="journal article" date="2019" name="Int. J. Syst. Evol. Microbiol.">
        <title>The Global Catalogue of Microorganisms (GCM) 10K type strain sequencing project: providing services to taxonomists for standard genome sequencing and annotation.</title>
        <authorList>
            <consortium name="The Broad Institute Genomics Platform"/>
            <consortium name="The Broad Institute Genome Sequencing Center for Infectious Disease"/>
            <person name="Wu L."/>
            <person name="Ma J."/>
        </authorList>
    </citation>
    <scope>NUCLEOTIDE SEQUENCE [LARGE SCALE GENOMIC DNA]</scope>
    <source>
        <strain evidence="5">JCM 17688</strain>
    </source>
</reference>
<feature type="transmembrane region" description="Helical" evidence="2">
    <location>
        <begin position="185"/>
        <end position="214"/>
    </location>
</feature>
<keyword evidence="5" id="KW-1185">Reference proteome</keyword>
<dbReference type="EMBL" id="BAABFR010000109">
    <property type="protein sequence ID" value="GAA4403514.1"/>
    <property type="molecule type" value="Genomic_DNA"/>
</dbReference>
<evidence type="ECO:0000256" key="2">
    <source>
        <dbReference type="SAM" id="Phobius"/>
    </source>
</evidence>
<evidence type="ECO:0000256" key="1">
    <source>
        <dbReference type="SAM" id="MobiDB-lite"/>
    </source>
</evidence>
<organism evidence="4 5">
    <name type="scientific">Tsukamurella soli</name>
    <dbReference type="NCBI Taxonomy" id="644556"/>
    <lineage>
        <taxon>Bacteria</taxon>
        <taxon>Bacillati</taxon>
        <taxon>Actinomycetota</taxon>
        <taxon>Actinomycetes</taxon>
        <taxon>Mycobacteriales</taxon>
        <taxon>Tsukamurellaceae</taxon>
        <taxon>Tsukamurella</taxon>
    </lineage>
</organism>
<evidence type="ECO:0000313" key="5">
    <source>
        <dbReference type="Proteomes" id="UP001500635"/>
    </source>
</evidence>
<comment type="caution">
    <text evidence="4">The sequence shown here is derived from an EMBL/GenBank/DDBJ whole genome shotgun (WGS) entry which is preliminary data.</text>
</comment>
<sequence>MTQIHPTGRDKLLLVSVCIGLVALLAVAVALPAHAASAPRPSACSWSLPLPQFEACMQGKPTQPTTTAPAPATGMGEPDGPCVRSATGQRIFGDCDTFATTVAPSMPSVESTAPGPYLTLATALGRWQTWIGLGLVIVSLVALCRNDPERPDALPAHRDLQGPAAGELRAKAAGERSVAGFGIPIGLLILGGLWGLGGVILAAVPAGLVAYAVYRRYLWLENVAQGFSLADARWQEAASAAERAGRPTPAEPQLDRGEAHALGLTRGHEAPESSAAAVMLGIDGRDGPTRAAWSRVAQALRLGTTSDTGAFTPWASIASVSSDAAGDCTVTWDVHDISKTATSLNSAAGPLLRELRVRSIGDGFLTDHASGRIYARFSNTPGKPTGKGPVGPAAAPAPEDWDF</sequence>
<dbReference type="Proteomes" id="UP001500635">
    <property type="component" value="Unassembled WGS sequence"/>
</dbReference>
<keyword evidence="2" id="KW-0812">Transmembrane</keyword>
<name>A0ABP8KB23_9ACTN</name>
<evidence type="ECO:0000256" key="3">
    <source>
        <dbReference type="SAM" id="SignalP"/>
    </source>
</evidence>
<proteinExistence type="predicted"/>
<evidence type="ECO:0000313" key="4">
    <source>
        <dbReference type="EMBL" id="GAA4403514.1"/>
    </source>
</evidence>
<gene>
    <name evidence="4" type="ORF">GCM10023147_45080</name>
</gene>
<accession>A0ABP8KB23</accession>
<feature type="compositionally biased region" description="Low complexity" evidence="1">
    <location>
        <begin position="380"/>
        <end position="403"/>
    </location>
</feature>
<feature type="region of interest" description="Disordered" evidence="1">
    <location>
        <begin position="376"/>
        <end position="403"/>
    </location>
</feature>
<feature type="chain" id="PRO_5046535267" evidence="3">
    <location>
        <begin position="36"/>
        <end position="403"/>
    </location>
</feature>
<protein>
    <submittedName>
        <fullName evidence="4">Uncharacterized protein</fullName>
    </submittedName>
</protein>
<keyword evidence="3" id="KW-0732">Signal</keyword>
<feature type="signal peptide" evidence="3">
    <location>
        <begin position="1"/>
        <end position="35"/>
    </location>
</feature>